<dbReference type="RefSeq" id="WP_036907613.1">
    <property type="nucleotide sequence ID" value="NZ_CP138967.1"/>
</dbReference>
<accession>A0A0A2C0B6</accession>
<feature type="binding site" evidence="19">
    <location>
        <begin position="17"/>
        <end position="24"/>
    </location>
    <ligand>
        <name>GTP</name>
        <dbReference type="ChEBI" id="CHEBI:37565"/>
    </ligand>
</feature>
<evidence type="ECO:0000256" key="8">
    <source>
        <dbReference type="ARBA" id="ARBA00012016"/>
    </source>
</evidence>
<comment type="catalytic activity">
    <reaction evidence="2">
        <text>adenosylcob(III)inamide phosphate + GTP + H(+) = adenosylcob(III)inamide-GDP + diphosphate</text>
        <dbReference type="Rhea" id="RHEA:22712"/>
        <dbReference type="ChEBI" id="CHEBI:15378"/>
        <dbReference type="ChEBI" id="CHEBI:33019"/>
        <dbReference type="ChEBI" id="CHEBI:37565"/>
        <dbReference type="ChEBI" id="CHEBI:58502"/>
        <dbReference type="ChEBI" id="CHEBI:60487"/>
        <dbReference type="EC" id="2.7.7.62"/>
    </reaction>
</comment>
<evidence type="ECO:0000256" key="1">
    <source>
        <dbReference type="ARBA" id="ARBA00000312"/>
    </source>
</evidence>
<proteinExistence type="inferred from homology"/>
<dbReference type="UniPathway" id="UPA00148">
    <property type="reaction ID" value="UER00236"/>
</dbReference>
<evidence type="ECO:0000256" key="7">
    <source>
        <dbReference type="ARBA" id="ARBA00007490"/>
    </source>
</evidence>
<dbReference type="InterPro" id="IPR003203">
    <property type="entry name" value="CobU/CobP"/>
</dbReference>
<keyword evidence="14" id="KW-0067">ATP-binding</keyword>
<dbReference type="Proteomes" id="UP000030392">
    <property type="component" value="Unassembled WGS sequence"/>
</dbReference>
<keyword evidence="13" id="KW-0418">Kinase</keyword>
<dbReference type="PANTHER" id="PTHR34848:SF1">
    <property type="entry name" value="BIFUNCTIONAL ADENOSYLCOBALAMIN BIOSYNTHESIS PROTEIN COBU"/>
    <property type="match status" value="1"/>
</dbReference>
<comment type="similarity">
    <text evidence="7">Belongs to the CobU/CobP family.</text>
</comment>
<dbReference type="GO" id="GO:0043752">
    <property type="term" value="F:adenosylcobinamide kinase activity"/>
    <property type="evidence" value="ECO:0007669"/>
    <property type="project" value="UniProtKB-EC"/>
</dbReference>
<evidence type="ECO:0000313" key="21">
    <source>
        <dbReference type="Proteomes" id="UP000030392"/>
    </source>
</evidence>
<dbReference type="GO" id="GO:0005525">
    <property type="term" value="F:GTP binding"/>
    <property type="evidence" value="ECO:0007669"/>
    <property type="project" value="UniProtKB-KW"/>
</dbReference>
<evidence type="ECO:0000256" key="6">
    <source>
        <dbReference type="ARBA" id="ARBA00005159"/>
    </source>
</evidence>
<dbReference type="EC" id="2.7.7.62" evidence="9"/>
<comment type="caution">
    <text evidence="20">The sequence shown here is derived from an EMBL/GenBank/DDBJ whole genome shotgun (WGS) entry which is preliminary data.</text>
</comment>
<evidence type="ECO:0000256" key="2">
    <source>
        <dbReference type="ARBA" id="ARBA00000711"/>
    </source>
</evidence>
<name>A0A0A2C0B6_PROMR</name>
<evidence type="ECO:0000256" key="17">
    <source>
        <dbReference type="ARBA" id="ARBA00030571"/>
    </source>
</evidence>
<organism evidence="20 21">
    <name type="scientific">Prochlorococcus marinus str. PAC1</name>
    <dbReference type="NCBI Taxonomy" id="59924"/>
    <lineage>
        <taxon>Bacteria</taxon>
        <taxon>Bacillati</taxon>
        <taxon>Cyanobacteriota</taxon>
        <taxon>Cyanophyceae</taxon>
        <taxon>Synechococcales</taxon>
        <taxon>Prochlorococcaceae</taxon>
        <taxon>Prochlorococcus</taxon>
    </lineage>
</organism>
<feature type="binding site" evidence="19">
    <location>
        <begin position="41"/>
        <end position="43"/>
    </location>
    <ligand>
        <name>GTP</name>
        <dbReference type="ChEBI" id="CHEBI:37565"/>
    </ligand>
</feature>
<comment type="catalytic activity">
    <reaction evidence="3">
        <text>adenosylcob(III)inamide + GTP = adenosylcob(III)inamide phosphate + GDP + H(+)</text>
        <dbReference type="Rhea" id="RHEA:15765"/>
        <dbReference type="ChEBI" id="CHEBI:2480"/>
        <dbReference type="ChEBI" id="CHEBI:15378"/>
        <dbReference type="ChEBI" id="CHEBI:37565"/>
        <dbReference type="ChEBI" id="CHEBI:58189"/>
        <dbReference type="ChEBI" id="CHEBI:58502"/>
        <dbReference type="EC" id="2.7.1.156"/>
    </reaction>
</comment>
<feature type="binding site" evidence="19">
    <location>
        <begin position="60"/>
        <end position="63"/>
    </location>
    <ligand>
        <name>GTP</name>
        <dbReference type="ChEBI" id="CHEBI:37565"/>
    </ligand>
</feature>
<dbReference type="GO" id="GO:0008820">
    <property type="term" value="F:cobinamide phosphate guanylyltransferase activity"/>
    <property type="evidence" value="ECO:0007669"/>
    <property type="project" value="UniProtKB-EC"/>
</dbReference>
<comment type="pathway">
    <text evidence="6">Cofactor biosynthesis; adenosylcobalamin biosynthesis; adenosylcobalamin from cob(II)yrinate a,c-diamide: step 5/7.</text>
</comment>
<reference evidence="21" key="1">
    <citation type="journal article" date="2014" name="Sci. Data">
        <title>Genomes of diverse isolates of the marine cyanobacterium Prochlorococcus.</title>
        <authorList>
            <person name="Biller S."/>
            <person name="Berube P."/>
            <person name="Thompson J."/>
            <person name="Kelly L."/>
            <person name="Roggensack S."/>
            <person name="Awad L."/>
            <person name="Roache-Johnson K."/>
            <person name="Ding H."/>
            <person name="Giovannoni S.J."/>
            <person name="Moore L.R."/>
            <person name="Chisholm S.W."/>
        </authorList>
    </citation>
    <scope>NUCLEOTIDE SEQUENCE [LARGE SCALE GENOMIC DNA]</scope>
    <source>
        <strain evidence="21">PAC1</strain>
    </source>
</reference>
<evidence type="ECO:0000256" key="19">
    <source>
        <dbReference type="PIRSR" id="PIRSR006135-2"/>
    </source>
</evidence>
<gene>
    <name evidence="20" type="ORF">EV03_2156</name>
</gene>
<dbReference type="SUPFAM" id="SSF52540">
    <property type="entry name" value="P-loop containing nucleoside triphosphate hydrolases"/>
    <property type="match status" value="1"/>
</dbReference>
<evidence type="ECO:0000256" key="13">
    <source>
        <dbReference type="ARBA" id="ARBA00022777"/>
    </source>
</evidence>
<comment type="function">
    <text evidence="4">Catalyzes ATP-dependent phosphorylation of adenosylcobinamide and addition of GMP to adenosylcobinamide phosphate.</text>
</comment>
<dbReference type="GO" id="GO:0009236">
    <property type="term" value="P:cobalamin biosynthetic process"/>
    <property type="evidence" value="ECO:0007669"/>
    <property type="project" value="UniProtKB-UniPathway"/>
</dbReference>
<protein>
    <recommendedName>
        <fullName evidence="16">Adenosylcobinamide kinase</fullName>
        <ecNumber evidence="8">2.7.1.156</ecNumber>
        <ecNumber evidence="9">2.7.7.62</ecNumber>
    </recommendedName>
    <alternativeName>
        <fullName evidence="17">Adenosylcobinamide-phosphate guanylyltransferase</fullName>
    </alternativeName>
</protein>
<evidence type="ECO:0000256" key="15">
    <source>
        <dbReference type="ARBA" id="ARBA00023134"/>
    </source>
</evidence>
<feature type="active site" description="GMP-histidine intermediate" evidence="18">
    <location>
        <position position="59"/>
    </location>
</feature>
<evidence type="ECO:0000256" key="12">
    <source>
        <dbReference type="ARBA" id="ARBA00022741"/>
    </source>
</evidence>
<evidence type="ECO:0000256" key="4">
    <source>
        <dbReference type="ARBA" id="ARBA00003889"/>
    </source>
</evidence>
<keyword evidence="12 19" id="KW-0547">Nucleotide-binding</keyword>
<sequence>MITPLGQNYKGLISITGPTRSGKSKLAEFLIKKQQSVTYIATSKPRPNDPDWQKRIDLHRKRRPDRWKLIEHPKDICKAIESISGNESILIDSIGGLVEHHLGDDDAQWEIFQDKLLNCFTDDNLLIVVVSEEVGWGIVPATPIGHLFRERHSKLTSLLSCRSKKKLLAINGIAIDLDQIGELIP</sequence>
<dbReference type="AlphaFoldDB" id="A0A0A2C0B6"/>
<dbReference type="PANTHER" id="PTHR34848">
    <property type="match status" value="1"/>
</dbReference>
<keyword evidence="20" id="KW-0548">Nucleotidyltransferase</keyword>
<dbReference type="GO" id="GO:0005524">
    <property type="term" value="F:ATP binding"/>
    <property type="evidence" value="ECO:0007669"/>
    <property type="project" value="UniProtKB-KW"/>
</dbReference>
<dbReference type="EMBL" id="JNAX01000015">
    <property type="protein sequence ID" value="KGG19768.1"/>
    <property type="molecule type" value="Genomic_DNA"/>
</dbReference>
<dbReference type="InterPro" id="IPR027417">
    <property type="entry name" value="P-loop_NTPase"/>
</dbReference>
<comment type="pathway">
    <text evidence="5">Cofactor biosynthesis; adenosylcobalamin biosynthesis; adenosylcobalamin from cob(II)yrinate a,c-diamide: step 6/7.</text>
</comment>
<evidence type="ECO:0000256" key="18">
    <source>
        <dbReference type="PIRSR" id="PIRSR006135-1"/>
    </source>
</evidence>
<feature type="binding site" evidence="19">
    <location>
        <position position="92"/>
    </location>
    <ligand>
        <name>GTP</name>
        <dbReference type="ChEBI" id="CHEBI:37565"/>
    </ligand>
</feature>
<dbReference type="Pfam" id="PF02283">
    <property type="entry name" value="CobU"/>
    <property type="match status" value="1"/>
</dbReference>
<evidence type="ECO:0000256" key="14">
    <source>
        <dbReference type="ARBA" id="ARBA00022840"/>
    </source>
</evidence>
<keyword evidence="10" id="KW-0169">Cobalamin biosynthesis</keyword>
<evidence type="ECO:0000256" key="11">
    <source>
        <dbReference type="ARBA" id="ARBA00022679"/>
    </source>
</evidence>
<evidence type="ECO:0000256" key="3">
    <source>
        <dbReference type="ARBA" id="ARBA00001522"/>
    </source>
</evidence>
<feature type="binding site" evidence="19">
    <location>
        <position position="71"/>
    </location>
    <ligand>
        <name>GTP</name>
        <dbReference type="ChEBI" id="CHEBI:37565"/>
    </ligand>
</feature>
<dbReference type="EC" id="2.7.1.156" evidence="8"/>
<evidence type="ECO:0000256" key="10">
    <source>
        <dbReference type="ARBA" id="ARBA00022573"/>
    </source>
</evidence>
<evidence type="ECO:0000256" key="16">
    <source>
        <dbReference type="ARBA" id="ARBA00029570"/>
    </source>
</evidence>
<keyword evidence="11 20" id="KW-0808">Transferase</keyword>
<keyword evidence="15 19" id="KW-0342">GTP-binding</keyword>
<dbReference type="PIRSF" id="PIRSF006135">
    <property type="entry name" value="CobU"/>
    <property type="match status" value="1"/>
</dbReference>
<evidence type="ECO:0000256" key="9">
    <source>
        <dbReference type="ARBA" id="ARBA00012523"/>
    </source>
</evidence>
<dbReference type="CDD" id="cd00544">
    <property type="entry name" value="CobU"/>
    <property type="match status" value="1"/>
</dbReference>
<dbReference type="Gene3D" id="3.40.50.300">
    <property type="entry name" value="P-loop containing nucleotide triphosphate hydrolases"/>
    <property type="match status" value="1"/>
</dbReference>
<evidence type="ECO:0000313" key="20">
    <source>
        <dbReference type="EMBL" id="KGG19768.1"/>
    </source>
</evidence>
<evidence type="ECO:0000256" key="5">
    <source>
        <dbReference type="ARBA" id="ARBA00004692"/>
    </source>
</evidence>
<comment type="catalytic activity">
    <reaction evidence="1">
        <text>adenosylcob(III)inamide + ATP = adenosylcob(III)inamide phosphate + ADP + H(+)</text>
        <dbReference type="Rhea" id="RHEA:15769"/>
        <dbReference type="ChEBI" id="CHEBI:2480"/>
        <dbReference type="ChEBI" id="CHEBI:15378"/>
        <dbReference type="ChEBI" id="CHEBI:30616"/>
        <dbReference type="ChEBI" id="CHEBI:58502"/>
        <dbReference type="ChEBI" id="CHEBI:456216"/>
        <dbReference type="EC" id="2.7.1.156"/>
    </reaction>
</comment>